<organism evidence="1 2">
    <name type="scientific">Brassica carinata</name>
    <name type="common">Ethiopian mustard</name>
    <name type="synonym">Abyssinian cabbage</name>
    <dbReference type="NCBI Taxonomy" id="52824"/>
    <lineage>
        <taxon>Eukaryota</taxon>
        <taxon>Viridiplantae</taxon>
        <taxon>Streptophyta</taxon>
        <taxon>Embryophyta</taxon>
        <taxon>Tracheophyta</taxon>
        <taxon>Spermatophyta</taxon>
        <taxon>Magnoliopsida</taxon>
        <taxon>eudicotyledons</taxon>
        <taxon>Gunneridae</taxon>
        <taxon>Pentapetalae</taxon>
        <taxon>rosids</taxon>
        <taxon>malvids</taxon>
        <taxon>Brassicales</taxon>
        <taxon>Brassicaceae</taxon>
        <taxon>Brassiceae</taxon>
        <taxon>Brassica</taxon>
    </lineage>
</organism>
<protein>
    <submittedName>
        <fullName evidence="1">Uncharacterized protein</fullName>
    </submittedName>
</protein>
<reference evidence="1 2" key="1">
    <citation type="submission" date="2020-02" db="EMBL/GenBank/DDBJ databases">
        <authorList>
            <person name="Ma Q."/>
            <person name="Huang Y."/>
            <person name="Song X."/>
            <person name="Pei D."/>
        </authorList>
    </citation>
    <scope>NUCLEOTIDE SEQUENCE [LARGE SCALE GENOMIC DNA]</scope>
    <source>
        <strain evidence="1">Sxm20200214</strain>
        <tissue evidence="1">Leaf</tissue>
    </source>
</reference>
<dbReference type="EMBL" id="JAAMPC010000002">
    <property type="protein sequence ID" value="KAG2328557.1"/>
    <property type="molecule type" value="Genomic_DNA"/>
</dbReference>
<evidence type="ECO:0000313" key="1">
    <source>
        <dbReference type="EMBL" id="KAG2328557.1"/>
    </source>
</evidence>
<comment type="caution">
    <text evidence="1">The sequence shown here is derived from an EMBL/GenBank/DDBJ whole genome shotgun (WGS) entry which is preliminary data.</text>
</comment>
<dbReference type="Proteomes" id="UP000886595">
    <property type="component" value="Unassembled WGS sequence"/>
</dbReference>
<proteinExistence type="predicted"/>
<evidence type="ECO:0000313" key="2">
    <source>
        <dbReference type="Proteomes" id="UP000886595"/>
    </source>
</evidence>
<dbReference type="PANTHER" id="PTHR14049:SF9">
    <property type="entry name" value="PROCOLLAGEN-PROLINE 3-DIOXYGENASE"/>
    <property type="match status" value="1"/>
</dbReference>
<dbReference type="Gene3D" id="2.60.120.620">
    <property type="entry name" value="q2cbj1_9rhob like domain"/>
    <property type="match status" value="1"/>
</dbReference>
<name>A0A8X8BC30_BRACI</name>
<gene>
    <name evidence="1" type="ORF">Bca52824_011285</name>
</gene>
<sequence>MASMWTERLKEKIEETFGCEFELFIEFTCLISWYREARIGWHSDDNRLYLKQRDFSVRLYSFLCVVLELSFYWRTSNVAPSAGNVIMYTADDGDIHSVDEITDGKRLTLEMWS</sequence>
<dbReference type="InterPro" id="IPR039575">
    <property type="entry name" value="P3H"/>
</dbReference>
<dbReference type="AlphaFoldDB" id="A0A8X8BC30"/>
<dbReference type="GO" id="GO:0032963">
    <property type="term" value="P:collagen metabolic process"/>
    <property type="evidence" value="ECO:0007669"/>
    <property type="project" value="InterPro"/>
</dbReference>
<dbReference type="PANTHER" id="PTHR14049">
    <property type="entry name" value="LEPRECAN 1"/>
    <property type="match status" value="1"/>
</dbReference>
<dbReference type="OrthoDB" id="1721915at2759"/>
<keyword evidence="2" id="KW-1185">Reference proteome</keyword>
<accession>A0A8X8BC30</accession>